<evidence type="ECO:0000259" key="1">
    <source>
        <dbReference type="PROSITE" id="PS51186"/>
    </source>
</evidence>
<dbReference type="CDD" id="cd04301">
    <property type="entry name" value="NAT_SF"/>
    <property type="match status" value="1"/>
</dbReference>
<dbReference type="GO" id="GO:0016747">
    <property type="term" value="F:acyltransferase activity, transferring groups other than amino-acyl groups"/>
    <property type="evidence" value="ECO:0007669"/>
    <property type="project" value="InterPro"/>
</dbReference>
<dbReference type="EMBL" id="MAAO01000006">
    <property type="protein sequence ID" value="OUR96993.1"/>
    <property type="molecule type" value="Genomic_DNA"/>
</dbReference>
<dbReference type="SUPFAM" id="SSF55729">
    <property type="entry name" value="Acyl-CoA N-acyltransferases (Nat)"/>
    <property type="match status" value="1"/>
</dbReference>
<dbReference type="Proteomes" id="UP000196531">
    <property type="component" value="Unassembled WGS sequence"/>
</dbReference>
<gene>
    <name evidence="2" type="ORF">A9Q84_11700</name>
</gene>
<evidence type="ECO:0000313" key="3">
    <source>
        <dbReference type="Proteomes" id="UP000196531"/>
    </source>
</evidence>
<dbReference type="Pfam" id="PF13673">
    <property type="entry name" value="Acetyltransf_10"/>
    <property type="match status" value="1"/>
</dbReference>
<evidence type="ECO:0000313" key="2">
    <source>
        <dbReference type="EMBL" id="OUR96993.1"/>
    </source>
</evidence>
<sequence>MNVLRINASDTYQIRNLILRSGRPLEDCHFSHDEDEQTFHLGAFIDKQLVSVASFYFEKSNSLTEEYQYRLRGMATLQEHQGKGLSSALLKTAFPIIKQNFCQLLWCNARTTAQGFYQKVGFEKVESEFQIEGIGPHVLMYKKID</sequence>
<reference evidence="3" key="1">
    <citation type="journal article" date="2017" name="Proc. Natl. Acad. Sci. U.S.A.">
        <title>Simulation of Deepwater Horizon oil plume reveals substrate specialization within a complex community of hydrocarbon-degraders.</title>
        <authorList>
            <person name="Hu P."/>
            <person name="Dubinsky E.A."/>
            <person name="Probst A.J."/>
            <person name="Wang J."/>
            <person name="Sieber C.M.K."/>
            <person name="Tom L.M."/>
            <person name="Gardinali P."/>
            <person name="Banfield J.F."/>
            <person name="Atlas R.M."/>
            <person name="Andersen G.L."/>
        </authorList>
    </citation>
    <scope>NUCLEOTIDE SEQUENCE [LARGE SCALE GENOMIC DNA]</scope>
</reference>
<dbReference type="InterPro" id="IPR016181">
    <property type="entry name" value="Acyl_CoA_acyltransferase"/>
</dbReference>
<dbReference type="PROSITE" id="PS51186">
    <property type="entry name" value="GNAT"/>
    <property type="match status" value="1"/>
</dbReference>
<dbReference type="InterPro" id="IPR000182">
    <property type="entry name" value="GNAT_dom"/>
</dbReference>
<comment type="caution">
    <text evidence="2">The sequence shown here is derived from an EMBL/GenBank/DDBJ whole genome shotgun (WGS) entry which is preliminary data.</text>
</comment>
<proteinExistence type="predicted"/>
<protein>
    <recommendedName>
        <fullName evidence="1">N-acetyltransferase domain-containing protein</fullName>
    </recommendedName>
</protein>
<feature type="domain" description="N-acetyltransferase" evidence="1">
    <location>
        <begin position="1"/>
        <end position="145"/>
    </location>
</feature>
<dbReference type="AlphaFoldDB" id="A0A1Y5F7Y3"/>
<name>A0A1Y5F7Y3_9BACT</name>
<organism evidence="2 3">
    <name type="scientific">Halobacteriovorax marinus</name>
    <dbReference type="NCBI Taxonomy" id="97084"/>
    <lineage>
        <taxon>Bacteria</taxon>
        <taxon>Pseudomonadati</taxon>
        <taxon>Bdellovibrionota</taxon>
        <taxon>Bacteriovoracia</taxon>
        <taxon>Bacteriovoracales</taxon>
        <taxon>Halobacteriovoraceae</taxon>
        <taxon>Halobacteriovorax</taxon>
    </lineage>
</organism>
<accession>A0A1Y5F7Y3</accession>
<dbReference type="Gene3D" id="3.40.630.30">
    <property type="match status" value="1"/>
</dbReference>